<evidence type="ECO:0000313" key="2">
    <source>
        <dbReference type="Proteomes" id="UP000002624"/>
    </source>
</evidence>
<name>C6H8X2_AJECH</name>
<dbReference type="OMA" id="WLKVCEI"/>
<dbReference type="EMBL" id="GG692421">
    <property type="protein sequence ID" value="EER42755.1"/>
    <property type="molecule type" value="Genomic_DNA"/>
</dbReference>
<accession>C6H8X2</accession>
<dbReference type="HOGENOM" id="CLU_135712_0_0_1"/>
<proteinExistence type="predicted"/>
<dbReference type="VEuPathDB" id="FungiDB:HCDG_02653"/>
<gene>
    <name evidence="1" type="ORF">HCDG_02653</name>
</gene>
<organism evidence="1 2">
    <name type="scientific">Ajellomyces capsulatus (strain H143)</name>
    <name type="common">Darling's disease fungus</name>
    <name type="synonym">Histoplasma capsulatum</name>
    <dbReference type="NCBI Taxonomy" id="544712"/>
    <lineage>
        <taxon>Eukaryota</taxon>
        <taxon>Fungi</taxon>
        <taxon>Dikarya</taxon>
        <taxon>Ascomycota</taxon>
        <taxon>Pezizomycotina</taxon>
        <taxon>Eurotiomycetes</taxon>
        <taxon>Eurotiomycetidae</taxon>
        <taxon>Onygenales</taxon>
        <taxon>Ajellomycetaceae</taxon>
        <taxon>Histoplasma</taxon>
    </lineage>
</organism>
<sequence>MGDAKSASNSEWLHFGTYKWVEVRCGQVFSRGRGKDGRAVSTCGQAFSRCGQVFSRVLKPTSSNIVQWQFHLKFLKHMKGLYCLGRQEQGALRTVCELAVFYKMMVYSDEQSESEGIEVDVQGDVDAYMEVLLDKWGMDWLKVCEIAQRTMKLQQVHAGTKEPDQIV</sequence>
<reference evidence="2" key="1">
    <citation type="submission" date="2009-05" db="EMBL/GenBank/DDBJ databases">
        <title>The genome sequence of Ajellomyces capsulatus strain H143.</title>
        <authorList>
            <person name="Champion M."/>
            <person name="Cuomo C.A."/>
            <person name="Ma L.-J."/>
            <person name="Henn M.R."/>
            <person name="Sil A."/>
            <person name="Goldman B."/>
            <person name="Young S.K."/>
            <person name="Kodira C.D."/>
            <person name="Zeng Q."/>
            <person name="Koehrsen M."/>
            <person name="Alvarado L."/>
            <person name="Berlin A.M."/>
            <person name="Borenstein D."/>
            <person name="Chen Z."/>
            <person name="Engels R."/>
            <person name="Freedman E."/>
            <person name="Gellesch M."/>
            <person name="Goldberg J."/>
            <person name="Griggs A."/>
            <person name="Gujja S."/>
            <person name="Heiman D.I."/>
            <person name="Hepburn T.A."/>
            <person name="Howarth C."/>
            <person name="Jen D."/>
            <person name="Larson L."/>
            <person name="Lewis B."/>
            <person name="Mehta T."/>
            <person name="Park D."/>
            <person name="Pearson M."/>
            <person name="Roberts A."/>
            <person name="Saif S."/>
            <person name="Shea T.D."/>
            <person name="Shenoy N."/>
            <person name="Sisk P."/>
            <person name="Stolte C."/>
            <person name="Sykes S."/>
            <person name="Walk T."/>
            <person name="White J."/>
            <person name="Yandava C."/>
            <person name="Klein B."/>
            <person name="McEwen J.G."/>
            <person name="Puccia R."/>
            <person name="Goldman G.H."/>
            <person name="Felipe M.S."/>
            <person name="Nino-Vega G."/>
            <person name="San-Blas G."/>
            <person name="Taylor J.W."/>
            <person name="Mendoza L."/>
            <person name="Galagan J.E."/>
            <person name="Nusbaum C."/>
            <person name="Birren B.W."/>
        </authorList>
    </citation>
    <scope>NUCLEOTIDE SEQUENCE [LARGE SCALE GENOMIC DNA]</scope>
    <source>
        <strain evidence="2">H143</strain>
    </source>
</reference>
<evidence type="ECO:0000313" key="1">
    <source>
        <dbReference type="EMBL" id="EER42755.1"/>
    </source>
</evidence>
<dbReference type="Proteomes" id="UP000002624">
    <property type="component" value="Unassembled WGS sequence"/>
</dbReference>
<protein>
    <submittedName>
        <fullName evidence="1">Uncharacterized protein</fullName>
    </submittedName>
</protein>
<dbReference type="AlphaFoldDB" id="C6H8X2"/>